<dbReference type="InterPro" id="IPR018535">
    <property type="entry name" value="DUF1996"/>
</dbReference>
<feature type="compositionally biased region" description="Low complexity" evidence="1">
    <location>
        <begin position="441"/>
        <end position="450"/>
    </location>
</feature>
<proteinExistence type="predicted"/>
<protein>
    <recommendedName>
        <fullName evidence="3">DUF1996 domain-containing protein</fullName>
    </recommendedName>
</protein>
<dbReference type="EMBL" id="MU005579">
    <property type="protein sequence ID" value="KAF2685079.1"/>
    <property type="molecule type" value="Genomic_DNA"/>
</dbReference>
<accession>A0A6G1J4M2</accession>
<dbReference type="Proteomes" id="UP000799291">
    <property type="component" value="Unassembled WGS sequence"/>
</dbReference>
<name>A0A6G1J4M2_9PLEO</name>
<keyword evidence="2" id="KW-0732">Signal</keyword>
<feature type="compositionally biased region" description="Pro residues" evidence="1">
    <location>
        <begin position="451"/>
        <end position="464"/>
    </location>
</feature>
<dbReference type="PANTHER" id="PTHR43662:SF7">
    <property type="entry name" value="DUF1996 DOMAIN-CONTAINING PROTEIN"/>
    <property type="match status" value="1"/>
</dbReference>
<evidence type="ECO:0000313" key="5">
    <source>
        <dbReference type="Proteomes" id="UP000799291"/>
    </source>
</evidence>
<evidence type="ECO:0000313" key="4">
    <source>
        <dbReference type="EMBL" id="KAF2685079.1"/>
    </source>
</evidence>
<feature type="domain" description="DUF1996" evidence="3">
    <location>
        <begin position="36"/>
        <end position="285"/>
    </location>
</feature>
<evidence type="ECO:0000256" key="1">
    <source>
        <dbReference type="SAM" id="MobiDB-lite"/>
    </source>
</evidence>
<organism evidence="4 5">
    <name type="scientific">Lentithecium fluviatile CBS 122367</name>
    <dbReference type="NCBI Taxonomy" id="1168545"/>
    <lineage>
        <taxon>Eukaryota</taxon>
        <taxon>Fungi</taxon>
        <taxon>Dikarya</taxon>
        <taxon>Ascomycota</taxon>
        <taxon>Pezizomycotina</taxon>
        <taxon>Dothideomycetes</taxon>
        <taxon>Pleosporomycetidae</taxon>
        <taxon>Pleosporales</taxon>
        <taxon>Massarineae</taxon>
        <taxon>Lentitheciaceae</taxon>
        <taxon>Lentithecium</taxon>
    </lineage>
</organism>
<keyword evidence="5" id="KW-1185">Reference proteome</keyword>
<feature type="signal peptide" evidence="2">
    <location>
        <begin position="1"/>
        <end position="20"/>
    </location>
</feature>
<feature type="compositionally biased region" description="Low complexity" evidence="1">
    <location>
        <begin position="365"/>
        <end position="396"/>
    </location>
</feature>
<dbReference type="Pfam" id="PF09362">
    <property type="entry name" value="DUF1996"/>
    <property type="match status" value="1"/>
</dbReference>
<feature type="region of interest" description="Disordered" evidence="1">
    <location>
        <begin position="352"/>
        <end position="470"/>
    </location>
</feature>
<sequence length="528" mass="57164">MRSFTTVSAAVALLSGTTNAFFRMECFSRIALARLDPLVSPGKISNHAHVIHGGVNFGMDTTYDDLRASNCTSCRVVDDKSAYWTPALMFQHENGTFEIVRQVGGMLVYYNPVRNEGEKVEAYPPGFRMIAGDNKLRSFYTDINSVPEKSLYREEDLKQPALAQKALGFNCLNYKGTPEAAFLRHEMPEKSFMDQNCADGIRAEIAFPSCWNGEKDSDNHKDHVAYPSAVETGGTCPEGYDRRLPTMLFETKWDTYAFKDVPGEFTFANGDPTGFGYHGDYMMGWDETILQNALDMCDNQSGRIEDCPVFSSQTELQTETKCTECKMEMPEVLANENCAGPMDALCGGVEVSREKGGPNSDDGVVEGAPAAGAGPSSTSAEAPPAPTSTAAAEVPSVPEVPTTAPETKPTDALAGPVDGQAPGNSEIAVEGAPAPTPEPVVPSSVAALPAAPAPTQAPAPPPQEAPVTGPTTLYRTLSDRIEEVVYVEQTETVYVTAPAPQKYRRHAHAHHLMKHRRDREHGLLGNKY</sequence>
<gene>
    <name evidence="4" type="ORF">K458DRAFT_20051</name>
</gene>
<evidence type="ECO:0000256" key="2">
    <source>
        <dbReference type="SAM" id="SignalP"/>
    </source>
</evidence>
<dbReference type="AlphaFoldDB" id="A0A6G1J4M2"/>
<dbReference type="OrthoDB" id="74764at2759"/>
<feature type="chain" id="PRO_5026285489" description="DUF1996 domain-containing protein" evidence="2">
    <location>
        <begin position="21"/>
        <end position="528"/>
    </location>
</feature>
<reference evidence="4" key="1">
    <citation type="journal article" date="2020" name="Stud. Mycol.">
        <title>101 Dothideomycetes genomes: a test case for predicting lifestyles and emergence of pathogens.</title>
        <authorList>
            <person name="Haridas S."/>
            <person name="Albert R."/>
            <person name="Binder M."/>
            <person name="Bloem J."/>
            <person name="Labutti K."/>
            <person name="Salamov A."/>
            <person name="Andreopoulos B."/>
            <person name="Baker S."/>
            <person name="Barry K."/>
            <person name="Bills G."/>
            <person name="Bluhm B."/>
            <person name="Cannon C."/>
            <person name="Castanera R."/>
            <person name="Culley D."/>
            <person name="Daum C."/>
            <person name="Ezra D."/>
            <person name="Gonzalez J."/>
            <person name="Henrissat B."/>
            <person name="Kuo A."/>
            <person name="Liang C."/>
            <person name="Lipzen A."/>
            <person name="Lutzoni F."/>
            <person name="Magnuson J."/>
            <person name="Mondo S."/>
            <person name="Nolan M."/>
            <person name="Ohm R."/>
            <person name="Pangilinan J."/>
            <person name="Park H.-J."/>
            <person name="Ramirez L."/>
            <person name="Alfaro M."/>
            <person name="Sun H."/>
            <person name="Tritt A."/>
            <person name="Yoshinaga Y."/>
            <person name="Zwiers L.-H."/>
            <person name="Turgeon B."/>
            <person name="Goodwin S."/>
            <person name="Spatafora J."/>
            <person name="Crous P."/>
            <person name="Grigoriev I."/>
        </authorList>
    </citation>
    <scope>NUCLEOTIDE SEQUENCE</scope>
    <source>
        <strain evidence="4">CBS 122367</strain>
    </source>
</reference>
<evidence type="ECO:0000259" key="3">
    <source>
        <dbReference type="Pfam" id="PF09362"/>
    </source>
</evidence>
<dbReference type="PANTHER" id="PTHR43662">
    <property type="match status" value="1"/>
</dbReference>